<gene>
    <name evidence="1" type="ORF">RPERSI_LOCUS18469</name>
</gene>
<evidence type="ECO:0000313" key="1">
    <source>
        <dbReference type="EMBL" id="CAG8786963.1"/>
    </source>
</evidence>
<feature type="non-terminal residue" evidence="1">
    <location>
        <position position="1"/>
    </location>
</feature>
<reference evidence="1" key="1">
    <citation type="submission" date="2021-06" db="EMBL/GenBank/DDBJ databases">
        <authorList>
            <person name="Kallberg Y."/>
            <person name="Tangrot J."/>
            <person name="Rosling A."/>
        </authorList>
    </citation>
    <scope>NUCLEOTIDE SEQUENCE</scope>
    <source>
        <strain evidence="1">MA461A</strain>
    </source>
</reference>
<accession>A0ACA9RC20</accession>
<name>A0ACA9RC20_9GLOM</name>
<proteinExistence type="predicted"/>
<dbReference type="EMBL" id="CAJVQC010048969">
    <property type="protein sequence ID" value="CAG8786963.1"/>
    <property type="molecule type" value="Genomic_DNA"/>
</dbReference>
<sequence>EQEIQHNLSNLFNTLQNEQWVLANSQPNDQLQGPLNNLWDCFTFLQIQQQILANSRLNNQPQYFLNNLHDYICHLRNKQLSFSAARPLDSLNSFWNYFCDLQRQQLMLANSQFNNQPQDFLNNLYDYFDFFNNQLNDQPQYLNATNLKNGKSPRPMNHFMLYRRKQAKEICAKNPNARFTSGELSKRISKMWSEEPREVIAIFNELAKDAKHQHKIKYPGYKYCPKKPNGKKQRNRNT</sequence>
<dbReference type="Proteomes" id="UP000789920">
    <property type="component" value="Unassembled WGS sequence"/>
</dbReference>
<organism evidence="1 2">
    <name type="scientific">Racocetra persica</name>
    <dbReference type="NCBI Taxonomy" id="160502"/>
    <lineage>
        <taxon>Eukaryota</taxon>
        <taxon>Fungi</taxon>
        <taxon>Fungi incertae sedis</taxon>
        <taxon>Mucoromycota</taxon>
        <taxon>Glomeromycotina</taxon>
        <taxon>Glomeromycetes</taxon>
        <taxon>Diversisporales</taxon>
        <taxon>Gigasporaceae</taxon>
        <taxon>Racocetra</taxon>
    </lineage>
</organism>
<protein>
    <submittedName>
        <fullName evidence="1">30561_t:CDS:1</fullName>
    </submittedName>
</protein>
<feature type="non-terminal residue" evidence="1">
    <location>
        <position position="238"/>
    </location>
</feature>
<comment type="caution">
    <text evidence="1">The sequence shown here is derived from an EMBL/GenBank/DDBJ whole genome shotgun (WGS) entry which is preliminary data.</text>
</comment>
<keyword evidence="2" id="KW-1185">Reference proteome</keyword>
<evidence type="ECO:0000313" key="2">
    <source>
        <dbReference type="Proteomes" id="UP000789920"/>
    </source>
</evidence>